<proteinExistence type="predicted"/>
<dbReference type="GO" id="GO:0006508">
    <property type="term" value="P:proteolysis"/>
    <property type="evidence" value="ECO:0007669"/>
    <property type="project" value="InterPro"/>
</dbReference>
<dbReference type="Gene3D" id="3.90.70.10">
    <property type="entry name" value="Cysteine proteinases"/>
    <property type="match status" value="1"/>
</dbReference>
<dbReference type="PROSITE" id="PS50990">
    <property type="entry name" value="PEPTIDASE_C39"/>
    <property type="match status" value="1"/>
</dbReference>
<evidence type="ECO:0000256" key="9">
    <source>
        <dbReference type="ARBA" id="ARBA00022989"/>
    </source>
</evidence>
<dbReference type="PANTHER" id="PTHR43394:SF1">
    <property type="entry name" value="ATP-BINDING CASSETTE SUB-FAMILY B MEMBER 10, MITOCHONDRIAL"/>
    <property type="match status" value="1"/>
</dbReference>
<dbReference type="STRING" id="29364.SAMN04487772_1456"/>
<dbReference type="GO" id="GO:0016887">
    <property type="term" value="F:ATP hydrolysis activity"/>
    <property type="evidence" value="ECO:0007669"/>
    <property type="project" value="InterPro"/>
</dbReference>
<dbReference type="InterPro" id="IPR003593">
    <property type="entry name" value="AAA+_ATPase"/>
</dbReference>
<dbReference type="Pfam" id="PF00664">
    <property type="entry name" value="ABC_membrane"/>
    <property type="match status" value="1"/>
</dbReference>
<dbReference type="GO" id="GO:0015421">
    <property type="term" value="F:ABC-type oligopeptide transporter activity"/>
    <property type="evidence" value="ECO:0007669"/>
    <property type="project" value="TreeGrafter"/>
</dbReference>
<dbReference type="InterPro" id="IPR017871">
    <property type="entry name" value="ABC_transporter-like_CS"/>
</dbReference>
<dbReference type="AlphaFoldDB" id="A0A1I0G507"/>
<feature type="transmembrane region" description="Helical" evidence="11">
    <location>
        <begin position="270"/>
        <end position="288"/>
    </location>
</feature>
<keyword evidence="2" id="KW-0813">Transport</keyword>
<keyword evidence="5" id="KW-0547">Nucleotide-binding</keyword>
<dbReference type="SUPFAM" id="SSF90123">
    <property type="entry name" value="ABC transporter transmembrane region"/>
    <property type="match status" value="1"/>
</dbReference>
<dbReference type="Pfam" id="PF03412">
    <property type="entry name" value="Peptidase_C39"/>
    <property type="match status" value="1"/>
</dbReference>
<evidence type="ECO:0000256" key="1">
    <source>
        <dbReference type="ARBA" id="ARBA00004651"/>
    </source>
</evidence>
<feature type="transmembrane region" description="Helical" evidence="11">
    <location>
        <begin position="294"/>
        <end position="313"/>
    </location>
</feature>
<evidence type="ECO:0000256" key="3">
    <source>
        <dbReference type="ARBA" id="ARBA00022475"/>
    </source>
</evidence>
<comment type="subcellular location">
    <subcellularLocation>
        <location evidence="1">Cell membrane</location>
        <topology evidence="1">Multi-pass membrane protein</topology>
    </subcellularLocation>
</comment>
<organism evidence="15 16">
    <name type="scientific">[Clostridium] polysaccharolyticum</name>
    <dbReference type="NCBI Taxonomy" id="29364"/>
    <lineage>
        <taxon>Bacteria</taxon>
        <taxon>Bacillati</taxon>
        <taxon>Bacillota</taxon>
        <taxon>Clostridia</taxon>
        <taxon>Lachnospirales</taxon>
        <taxon>Lachnospiraceae</taxon>
    </lineage>
</organism>
<feature type="transmembrane region" description="Helical" evidence="11">
    <location>
        <begin position="376"/>
        <end position="402"/>
    </location>
</feature>
<evidence type="ECO:0000259" key="13">
    <source>
        <dbReference type="PROSITE" id="PS50929"/>
    </source>
</evidence>
<dbReference type="RefSeq" id="WP_092479200.1">
    <property type="nucleotide sequence ID" value="NZ_FOHN01000045.1"/>
</dbReference>
<dbReference type="InterPro" id="IPR036640">
    <property type="entry name" value="ABC1_TM_sf"/>
</dbReference>
<evidence type="ECO:0000256" key="7">
    <source>
        <dbReference type="ARBA" id="ARBA00022807"/>
    </source>
</evidence>
<dbReference type="GO" id="GO:0005524">
    <property type="term" value="F:ATP binding"/>
    <property type="evidence" value="ECO:0007669"/>
    <property type="project" value="UniProtKB-KW"/>
</dbReference>
<dbReference type="EMBL" id="FOHN01000045">
    <property type="protein sequence ID" value="SET64986.1"/>
    <property type="molecule type" value="Genomic_DNA"/>
</dbReference>
<keyword evidence="16" id="KW-1185">Reference proteome</keyword>
<dbReference type="FunFam" id="3.40.50.300:FF:000299">
    <property type="entry name" value="ABC transporter ATP-binding protein/permease"/>
    <property type="match status" value="1"/>
</dbReference>
<evidence type="ECO:0000313" key="15">
    <source>
        <dbReference type="EMBL" id="SET64986.1"/>
    </source>
</evidence>
<evidence type="ECO:0000256" key="10">
    <source>
        <dbReference type="ARBA" id="ARBA00023136"/>
    </source>
</evidence>
<dbReference type="OrthoDB" id="9762778at2"/>
<dbReference type="SMART" id="SM00382">
    <property type="entry name" value="AAA"/>
    <property type="match status" value="1"/>
</dbReference>
<feature type="domain" description="ABC transporter" evidence="12">
    <location>
        <begin position="470"/>
        <end position="703"/>
    </location>
</feature>
<dbReference type="SUPFAM" id="SSF52540">
    <property type="entry name" value="P-loop containing nucleoside triphosphate hydrolases"/>
    <property type="match status" value="1"/>
</dbReference>
<dbReference type="PROSITE" id="PS50929">
    <property type="entry name" value="ABC_TM1F"/>
    <property type="match status" value="1"/>
</dbReference>
<dbReference type="InterPro" id="IPR005074">
    <property type="entry name" value="Peptidase_C39"/>
</dbReference>
<dbReference type="InterPro" id="IPR011527">
    <property type="entry name" value="ABC1_TM_dom"/>
</dbReference>
<feature type="transmembrane region" description="Helical" evidence="11">
    <location>
        <begin position="158"/>
        <end position="180"/>
    </location>
</feature>
<keyword evidence="7" id="KW-0645">Protease</keyword>
<dbReference type="InterPro" id="IPR039421">
    <property type="entry name" value="Type_1_exporter"/>
</dbReference>
<keyword evidence="3" id="KW-1003">Cell membrane</keyword>
<keyword evidence="7" id="KW-0788">Thiol protease</keyword>
<dbReference type="GO" id="GO:0008234">
    <property type="term" value="F:cysteine-type peptidase activity"/>
    <property type="evidence" value="ECO:0007669"/>
    <property type="project" value="UniProtKB-KW"/>
</dbReference>
<protein>
    <submittedName>
        <fullName evidence="15">ABC-type bacteriocin/lantibiotic exporter, contains an N-terminal double-glycine peptidase domain</fullName>
    </submittedName>
</protein>
<evidence type="ECO:0000259" key="12">
    <source>
        <dbReference type="PROSITE" id="PS50893"/>
    </source>
</evidence>
<dbReference type="PANTHER" id="PTHR43394">
    <property type="entry name" value="ATP-DEPENDENT PERMEASE MDL1, MITOCHONDRIAL"/>
    <property type="match status" value="1"/>
</dbReference>
<evidence type="ECO:0000256" key="6">
    <source>
        <dbReference type="ARBA" id="ARBA00022801"/>
    </source>
</evidence>
<feature type="domain" description="ABC transmembrane type-1" evidence="13">
    <location>
        <begin position="159"/>
        <end position="437"/>
    </location>
</feature>
<dbReference type="PROSITE" id="PS50893">
    <property type="entry name" value="ABC_TRANSPORTER_2"/>
    <property type="match status" value="1"/>
</dbReference>
<sequence>MRKIHHYAQLQQTECGLCCVKMLMDYYRLKIPMSKLRNEINVGRDGTAIQVLSELLTRYHFDAQIWKASAKEVLEMKKPVILVWEASKYVIFEKVEKNKAVIVDPETGRDHLSLEDFEKKFSNALIEAKPGEGFRKEKEQFFSWKMFLPCILQDKKKYAVVAFFSCISYAVTLLTTTLMQSIVDNVMVQSKYWYYARGFALLVVFTSLVMFFNSMAMIRLRMVIDKNLTSKVMKDLLHADYQFFDLRSKGELVFSLNSCSAIRELFAQQVISGMVDMGAVIVITGYIFSRNTTIGIVVLILFFLNVLYTTLTYPSAIELNNDYVREQSKLQSTYIEIVQSIMSIKMVSYEENIYERWKRQFDVFQKKYFASERMTTIIGVLGAAIEMISPVTVLLLGIHYAVRGEISVGMAMALYFLSNSYFGFVKTIFSTYWSFVRSNIYMERLGDISYQNLHQEEEAEKLQHISTGDIELQSVSYHYGGTEQNVLSDISLHIQVGEKIAIVGKSGCGKSTLAKLIVGLYHPTEGRLLYDGADAEKLDMGYIRKQFGIVPQESVLFNKSIYDNIVLEREDITEEDVIEVTKIVNIYEEIEEMPLKFHTLVSDGGLNLSGGQRQRIILARALIQKPKVLVLDEATSALDNVNEAKLSNYLKQQGCTRIIIAHRLSTIIDADKILVMDKGCIVEEGKHKELLEKQGAYSSLYNTQEQ</sequence>
<evidence type="ECO:0000256" key="4">
    <source>
        <dbReference type="ARBA" id="ARBA00022692"/>
    </source>
</evidence>
<evidence type="ECO:0000256" key="11">
    <source>
        <dbReference type="SAM" id="Phobius"/>
    </source>
</evidence>
<gene>
    <name evidence="15" type="ORF">SAMN04487772_1456</name>
</gene>
<evidence type="ECO:0000259" key="14">
    <source>
        <dbReference type="PROSITE" id="PS50990"/>
    </source>
</evidence>
<evidence type="ECO:0000256" key="5">
    <source>
        <dbReference type="ARBA" id="ARBA00022741"/>
    </source>
</evidence>
<dbReference type="PROSITE" id="PS00211">
    <property type="entry name" value="ABC_TRANSPORTER_1"/>
    <property type="match status" value="1"/>
</dbReference>
<keyword evidence="4 11" id="KW-0812">Transmembrane</keyword>
<keyword evidence="6" id="KW-0378">Hydrolase</keyword>
<dbReference type="Proteomes" id="UP000199800">
    <property type="component" value="Unassembled WGS sequence"/>
</dbReference>
<dbReference type="Gene3D" id="3.40.50.300">
    <property type="entry name" value="P-loop containing nucleotide triphosphate hydrolases"/>
    <property type="match status" value="1"/>
</dbReference>
<keyword evidence="8" id="KW-0067">ATP-binding</keyword>
<feature type="domain" description="Peptidase C39" evidence="14">
    <location>
        <begin position="9"/>
        <end position="128"/>
    </location>
</feature>
<name>A0A1I0G507_9FIRM</name>
<dbReference type="GO" id="GO:0005886">
    <property type="term" value="C:plasma membrane"/>
    <property type="evidence" value="ECO:0007669"/>
    <property type="project" value="UniProtKB-SubCell"/>
</dbReference>
<reference evidence="15 16" key="1">
    <citation type="submission" date="2016-10" db="EMBL/GenBank/DDBJ databases">
        <authorList>
            <person name="de Groot N.N."/>
        </authorList>
    </citation>
    <scope>NUCLEOTIDE SEQUENCE [LARGE SCALE GENOMIC DNA]</scope>
    <source>
        <strain evidence="15 16">DSM 1801</strain>
    </source>
</reference>
<evidence type="ECO:0000256" key="2">
    <source>
        <dbReference type="ARBA" id="ARBA00022448"/>
    </source>
</evidence>
<dbReference type="InterPro" id="IPR027417">
    <property type="entry name" value="P-loop_NTPase"/>
</dbReference>
<feature type="transmembrane region" description="Helical" evidence="11">
    <location>
        <begin position="192"/>
        <end position="212"/>
    </location>
</feature>
<accession>A0A1I0G507</accession>
<dbReference type="Pfam" id="PF00005">
    <property type="entry name" value="ABC_tran"/>
    <property type="match status" value="1"/>
</dbReference>
<keyword evidence="10 11" id="KW-0472">Membrane</keyword>
<feature type="transmembrane region" description="Helical" evidence="11">
    <location>
        <begin position="414"/>
        <end position="435"/>
    </location>
</feature>
<keyword evidence="9 11" id="KW-1133">Transmembrane helix</keyword>
<evidence type="ECO:0000256" key="8">
    <source>
        <dbReference type="ARBA" id="ARBA00022840"/>
    </source>
</evidence>
<evidence type="ECO:0000313" key="16">
    <source>
        <dbReference type="Proteomes" id="UP000199800"/>
    </source>
</evidence>
<dbReference type="InterPro" id="IPR003439">
    <property type="entry name" value="ABC_transporter-like_ATP-bd"/>
</dbReference>
<dbReference type="Gene3D" id="1.20.1560.10">
    <property type="entry name" value="ABC transporter type 1, transmembrane domain"/>
    <property type="match status" value="1"/>
</dbReference>